<evidence type="ECO:0000313" key="4">
    <source>
        <dbReference type="Proteomes" id="UP000317747"/>
    </source>
</evidence>
<dbReference type="Pfam" id="PF00583">
    <property type="entry name" value="Acetyltransf_1"/>
    <property type="match status" value="1"/>
</dbReference>
<dbReference type="SUPFAM" id="SSF55729">
    <property type="entry name" value="Acyl-CoA N-acyltransferases (Nat)"/>
    <property type="match status" value="1"/>
</dbReference>
<keyword evidence="4" id="KW-1185">Reference proteome</keyword>
<protein>
    <submittedName>
        <fullName evidence="3">GNAT family N-acetyltransferase</fullName>
    </submittedName>
</protein>
<dbReference type="InterPro" id="IPR016181">
    <property type="entry name" value="Acyl_CoA_acyltransferase"/>
</dbReference>
<dbReference type="PANTHER" id="PTHR13947">
    <property type="entry name" value="GNAT FAMILY N-ACETYLTRANSFERASE"/>
    <property type="match status" value="1"/>
</dbReference>
<accession>A0A506Q6C2</accession>
<gene>
    <name evidence="3" type="ORF">FJW01_10835</name>
</gene>
<evidence type="ECO:0000313" key="3">
    <source>
        <dbReference type="EMBL" id="TPV41601.1"/>
    </source>
</evidence>
<evidence type="ECO:0000259" key="2">
    <source>
        <dbReference type="PROSITE" id="PS51186"/>
    </source>
</evidence>
<dbReference type="Proteomes" id="UP000317747">
    <property type="component" value="Unassembled WGS sequence"/>
</dbReference>
<dbReference type="OrthoDB" id="9803233at2"/>
<dbReference type="GO" id="GO:0008080">
    <property type="term" value="F:N-acetyltransferase activity"/>
    <property type="evidence" value="ECO:0007669"/>
    <property type="project" value="InterPro"/>
</dbReference>
<proteinExistence type="predicted"/>
<dbReference type="InterPro" id="IPR050769">
    <property type="entry name" value="NAT_camello-type"/>
</dbReference>
<comment type="caution">
    <text evidence="3">The sequence shown here is derived from an EMBL/GenBank/DDBJ whole genome shotgun (WGS) entry which is preliminary data.</text>
</comment>
<sequence>MMTVEKSDPRSADSRHLIEKLSAELASITGDSGKSNFTIDAMNVERSLWVLARDSKGNAIGCGAIRPLTENIAELKRMFSDRSHSGTGTALLTFLETAAKNMGYNELWLETRHANLRAVKFYQRNGYVRINNYGPYVDREEAVCFAKSLSA</sequence>
<evidence type="ECO:0000256" key="1">
    <source>
        <dbReference type="ARBA" id="ARBA00022679"/>
    </source>
</evidence>
<dbReference type="EMBL" id="VHJA01000055">
    <property type="protein sequence ID" value="TPV41601.1"/>
    <property type="molecule type" value="Genomic_DNA"/>
</dbReference>
<dbReference type="Gene3D" id="3.40.630.30">
    <property type="match status" value="1"/>
</dbReference>
<dbReference type="PANTHER" id="PTHR13947:SF37">
    <property type="entry name" value="LD18367P"/>
    <property type="match status" value="1"/>
</dbReference>
<keyword evidence="1 3" id="KW-0808">Transferase</keyword>
<dbReference type="RefSeq" id="WP_128085344.1">
    <property type="nucleotide sequence ID" value="NZ_CP071407.1"/>
</dbReference>
<dbReference type="AlphaFoldDB" id="A0A506Q6C2"/>
<name>A0A506Q6C2_9GAMM</name>
<dbReference type="CDD" id="cd04301">
    <property type="entry name" value="NAT_SF"/>
    <property type="match status" value="1"/>
</dbReference>
<feature type="domain" description="N-acetyltransferase" evidence="2">
    <location>
        <begin position="2"/>
        <end position="150"/>
    </location>
</feature>
<dbReference type="InterPro" id="IPR000182">
    <property type="entry name" value="GNAT_dom"/>
</dbReference>
<reference evidence="3 4" key="1">
    <citation type="submission" date="2019-06" db="EMBL/GenBank/DDBJ databases">
        <title>Taxogenomics and systematics of the genus Pantoea.</title>
        <authorList>
            <person name="Tambong J.T."/>
        </authorList>
    </citation>
    <scope>NUCLEOTIDE SEQUENCE [LARGE SCALE GENOMIC DNA]</scope>
    <source>
        <strain evidence="3 4">LMG 24200</strain>
    </source>
</reference>
<dbReference type="PROSITE" id="PS51186">
    <property type="entry name" value="GNAT"/>
    <property type="match status" value="1"/>
</dbReference>
<organism evidence="3 4">
    <name type="scientific">Pantoea deleyi</name>
    <dbReference type="NCBI Taxonomy" id="470932"/>
    <lineage>
        <taxon>Bacteria</taxon>
        <taxon>Pseudomonadati</taxon>
        <taxon>Pseudomonadota</taxon>
        <taxon>Gammaproteobacteria</taxon>
        <taxon>Enterobacterales</taxon>
        <taxon>Erwiniaceae</taxon>
        <taxon>Pantoea</taxon>
    </lineage>
</organism>